<dbReference type="InterPro" id="IPR052155">
    <property type="entry name" value="Biofilm_reg_signaling"/>
</dbReference>
<feature type="domain" description="GGDEF" evidence="4">
    <location>
        <begin position="410"/>
        <end position="543"/>
    </location>
</feature>
<dbReference type="PANTHER" id="PTHR44757:SF10">
    <property type="entry name" value="MEMBRANE PROTEIN"/>
    <property type="match status" value="1"/>
</dbReference>
<dbReference type="EMBL" id="BPMK01000022">
    <property type="protein sequence ID" value="GIZ53948.1"/>
    <property type="molecule type" value="Genomic_DNA"/>
</dbReference>
<dbReference type="InterPro" id="IPR043128">
    <property type="entry name" value="Rev_trsase/Diguanyl_cyclase"/>
</dbReference>
<dbReference type="Pfam" id="PF08448">
    <property type="entry name" value="PAS_4"/>
    <property type="match status" value="1"/>
</dbReference>
<feature type="domain" description="PAC" evidence="2">
    <location>
        <begin position="77"/>
        <end position="129"/>
    </location>
</feature>
<dbReference type="PROSITE" id="PS50887">
    <property type="entry name" value="GGDEF"/>
    <property type="match status" value="1"/>
</dbReference>
<dbReference type="RefSeq" id="WP_220810356.1">
    <property type="nucleotide sequence ID" value="NZ_BPMK01000022.1"/>
</dbReference>
<dbReference type="Pfam" id="PF08447">
    <property type="entry name" value="PAS_3"/>
    <property type="match status" value="1"/>
</dbReference>
<dbReference type="SUPFAM" id="SSF141868">
    <property type="entry name" value="EAL domain-like"/>
    <property type="match status" value="1"/>
</dbReference>
<dbReference type="InterPro" id="IPR000700">
    <property type="entry name" value="PAS-assoc_C"/>
</dbReference>
<dbReference type="InterPro" id="IPR013656">
    <property type="entry name" value="PAS_4"/>
</dbReference>
<dbReference type="PROSITE" id="PS50883">
    <property type="entry name" value="EAL"/>
    <property type="match status" value="1"/>
</dbReference>
<dbReference type="CDD" id="cd00130">
    <property type="entry name" value="PAS"/>
    <property type="match status" value="3"/>
</dbReference>
<dbReference type="Gene3D" id="3.30.70.270">
    <property type="match status" value="1"/>
</dbReference>
<dbReference type="SMART" id="SM00091">
    <property type="entry name" value="PAS"/>
    <property type="match status" value="3"/>
</dbReference>
<feature type="domain" description="PAS" evidence="1">
    <location>
        <begin position="253"/>
        <end position="310"/>
    </location>
</feature>
<dbReference type="Proteomes" id="UP000887222">
    <property type="component" value="Unassembled WGS sequence"/>
</dbReference>
<feature type="domain" description="PAS" evidence="1">
    <location>
        <begin position="130"/>
        <end position="187"/>
    </location>
</feature>
<comment type="caution">
    <text evidence="5">The sequence shown here is derived from an EMBL/GenBank/DDBJ whole genome shotgun (WGS) entry which is preliminary data.</text>
</comment>
<evidence type="ECO:0000259" key="3">
    <source>
        <dbReference type="PROSITE" id="PS50883"/>
    </source>
</evidence>
<dbReference type="Gene3D" id="3.30.450.20">
    <property type="entry name" value="PAS domain"/>
    <property type="match status" value="3"/>
</dbReference>
<gene>
    <name evidence="5" type="ORF">NCCP691_39620</name>
</gene>
<dbReference type="InterPro" id="IPR029787">
    <property type="entry name" value="Nucleotide_cyclase"/>
</dbReference>
<dbReference type="InterPro" id="IPR013655">
    <property type="entry name" value="PAS_fold_3"/>
</dbReference>
<dbReference type="InterPro" id="IPR000014">
    <property type="entry name" value="PAS"/>
</dbReference>
<dbReference type="InterPro" id="IPR001633">
    <property type="entry name" value="EAL_dom"/>
</dbReference>
<dbReference type="PROSITE" id="PS50112">
    <property type="entry name" value="PAS"/>
    <property type="match status" value="2"/>
</dbReference>
<name>A0ABQ4Q9Q3_9BURK</name>
<dbReference type="CDD" id="cd01949">
    <property type="entry name" value="GGDEF"/>
    <property type="match status" value="1"/>
</dbReference>
<evidence type="ECO:0000313" key="6">
    <source>
        <dbReference type="Proteomes" id="UP000887222"/>
    </source>
</evidence>
<dbReference type="Pfam" id="PF00563">
    <property type="entry name" value="EAL"/>
    <property type="match status" value="1"/>
</dbReference>
<reference evidence="5 6" key="1">
    <citation type="journal article" date="2022" name="Int. J. Syst. Evol. Microbiol.">
        <title>Noviherbaspirillum aridicola sp. nov., isolated from an arid soil in Pakistan.</title>
        <authorList>
            <person name="Khan I.U."/>
            <person name="Saqib M."/>
            <person name="Amin A."/>
            <person name="Hussain F."/>
            <person name="Li L."/>
            <person name="Liu Y.H."/>
            <person name="Fang B.Z."/>
            <person name="Ahmed I."/>
            <person name="Li W.J."/>
        </authorList>
    </citation>
    <scope>NUCLEOTIDE SEQUENCE [LARGE SCALE GENOMIC DNA]</scope>
    <source>
        <strain evidence="5 6">NCCP-691</strain>
    </source>
</reference>
<evidence type="ECO:0000313" key="5">
    <source>
        <dbReference type="EMBL" id="GIZ53948.1"/>
    </source>
</evidence>
<protein>
    <submittedName>
        <fullName evidence="5">GGDEF domain-containing protein</fullName>
    </submittedName>
</protein>
<sequence length="826" mass="92230">MTPETDQRDGTRRLADDARSVVWEMDTNRRCIYLDPGSAAIVAPEAFSFDDWTSYVHPDDALLFEEGAASARAGRHHTMEYRIVRSDGSVRWLLSNAAPRHDASGAVIGFVGSLCDITSHHESRERLLHSEAEHRLMTEHAGDMIAHLDTDGRYIYVSPSHRDFFGYQPEEMVGRKASDFLVAEDLERAVATRATRQRGIATARGRRRDGSVFWISISLRAVRDPQTGERKGLVAVGRDISPQVEAERELALREERFRSLAKLSSDWYWEIDTEGVFTFISEGIQQRLGLRPDEIIGRPMSYTAHDPNERGVLEFLRCFAAREPFRDLVFAVALPEYPGIIRHVRMSGEPYCIDGEYRGFRGATTDVTREFRTVQQIQKLATRDTLTDLPNRSVLDTHLSALLADRRDGTPRGVFFLDLDRFKEVNDSLGHRFGDELLREVARRLRGCVRPDDLVARLGGDEFVVVAHCRKGRLSASRIAQKLLHALSAPIIVDAQELKVGGSVGISLYPQDGATSEALLSAADTALYRAKEQGGSTYCFFTSEMREQALLRHTLQQDMRGAAGRGEFMLHYQPRVSMHRLQVVSVEALIRWRHPKLGNIPPARFIALAEENGCILEIGNWVLREAVRQVAAWRAGGRPVAVSVNLSPRQLNDHAIVGTVRRILAEEGVPPHALELEITESALMADQDLATAVMRELKALGVRLSIDDFGTGYSSLSHLRRFPLDCLKLDRTFFDEQPGADINPLILAESIIDLAHALNLTVVAEGVERTDHLDFLRRTSCDQVQGYVISRPVPPAELAPMLDALQCPMPAPSAPPGLGKMNIHSN</sequence>
<dbReference type="CDD" id="cd01948">
    <property type="entry name" value="EAL"/>
    <property type="match status" value="1"/>
</dbReference>
<accession>A0ABQ4Q9Q3</accession>
<dbReference type="NCBIfam" id="TIGR00229">
    <property type="entry name" value="sensory_box"/>
    <property type="match status" value="3"/>
</dbReference>
<dbReference type="SMART" id="SM00052">
    <property type="entry name" value="EAL"/>
    <property type="match status" value="1"/>
</dbReference>
<dbReference type="NCBIfam" id="TIGR00254">
    <property type="entry name" value="GGDEF"/>
    <property type="match status" value="1"/>
</dbReference>
<dbReference type="Pfam" id="PF00990">
    <property type="entry name" value="GGDEF"/>
    <property type="match status" value="1"/>
</dbReference>
<feature type="domain" description="PAC" evidence="2">
    <location>
        <begin position="196"/>
        <end position="252"/>
    </location>
</feature>
<dbReference type="Pfam" id="PF13426">
    <property type="entry name" value="PAS_9"/>
    <property type="match status" value="1"/>
</dbReference>
<dbReference type="InterPro" id="IPR035965">
    <property type="entry name" value="PAS-like_dom_sf"/>
</dbReference>
<organism evidence="5 6">
    <name type="scientific">Noviherbaspirillum aridicola</name>
    <dbReference type="NCBI Taxonomy" id="2849687"/>
    <lineage>
        <taxon>Bacteria</taxon>
        <taxon>Pseudomonadati</taxon>
        <taxon>Pseudomonadota</taxon>
        <taxon>Betaproteobacteria</taxon>
        <taxon>Burkholderiales</taxon>
        <taxon>Oxalobacteraceae</taxon>
        <taxon>Noviherbaspirillum</taxon>
    </lineage>
</organism>
<proteinExistence type="predicted"/>
<evidence type="ECO:0000259" key="2">
    <source>
        <dbReference type="PROSITE" id="PS50113"/>
    </source>
</evidence>
<keyword evidence="6" id="KW-1185">Reference proteome</keyword>
<dbReference type="SMART" id="SM00086">
    <property type="entry name" value="PAC"/>
    <property type="match status" value="2"/>
</dbReference>
<dbReference type="InterPro" id="IPR000160">
    <property type="entry name" value="GGDEF_dom"/>
</dbReference>
<feature type="domain" description="EAL" evidence="3">
    <location>
        <begin position="552"/>
        <end position="806"/>
    </location>
</feature>
<evidence type="ECO:0000259" key="1">
    <source>
        <dbReference type="PROSITE" id="PS50112"/>
    </source>
</evidence>
<dbReference type="InterPro" id="IPR001610">
    <property type="entry name" value="PAC"/>
</dbReference>
<dbReference type="SUPFAM" id="SSF55073">
    <property type="entry name" value="Nucleotide cyclase"/>
    <property type="match status" value="1"/>
</dbReference>
<dbReference type="InterPro" id="IPR035919">
    <property type="entry name" value="EAL_sf"/>
</dbReference>
<dbReference type="SMART" id="SM00267">
    <property type="entry name" value="GGDEF"/>
    <property type="match status" value="1"/>
</dbReference>
<evidence type="ECO:0000259" key="4">
    <source>
        <dbReference type="PROSITE" id="PS50887"/>
    </source>
</evidence>
<dbReference type="PANTHER" id="PTHR44757">
    <property type="entry name" value="DIGUANYLATE CYCLASE DGCP"/>
    <property type="match status" value="1"/>
</dbReference>
<dbReference type="SUPFAM" id="SSF55785">
    <property type="entry name" value="PYP-like sensor domain (PAS domain)"/>
    <property type="match status" value="3"/>
</dbReference>
<dbReference type="Gene3D" id="3.20.20.450">
    <property type="entry name" value="EAL domain"/>
    <property type="match status" value="1"/>
</dbReference>
<dbReference type="PROSITE" id="PS50113">
    <property type="entry name" value="PAC"/>
    <property type="match status" value="2"/>
</dbReference>